<dbReference type="EMBL" id="GL378344">
    <property type="protein sequence ID" value="EFJ47495.1"/>
    <property type="molecule type" value="Genomic_DNA"/>
</dbReference>
<keyword evidence="2 8" id="KW-0863">Zinc-finger</keyword>
<evidence type="ECO:0000256" key="6">
    <source>
        <dbReference type="ARBA" id="ARBA00024019"/>
    </source>
</evidence>
<dbReference type="InterPro" id="IPR013088">
    <property type="entry name" value="Znf_NHR/GATA"/>
</dbReference>
<dbReference type="Proteomes" id="UP000001058">
    <property type="component" value="Unassembled WGS sequence"/>
</dbReference>
<dbReference type="GO" id="GO:0006355">
    <property type="term" value="P:regulation of DNA-templated transcription"/>
    <property type="evidence" value="ECO:0007669"/>
    <property type="project" value="InterPro"/>
</dbReference>
<comment type="similarity">
    <text evidence="6">Belongs to the type IV zinc-finger family. Class B subfamily.</text>
</comment>
<dbReference type="STRING" id="3068.D8TY65"/>
<proteinExistence type="inferred from homology"/>
<keyword evidence="5" id="KW-0804">Transcription</keyword>
<dbReference type="InParanoid" id="D8TY65"/>
<reference evidence="10 11" key="1">
    <citation type="journal article" date="2010" name="Science">
        <title>Genomic analysis of organismal complexity in the multicellular green alga Volvox carteri.</title>
        <authorList>
            <person name="Prochnik S.E."/>
            <person name="Umen J."/>
            <person name="Nedelcu A.M."/>
            <person name="Hallmann A."/>
            <person name="Miller S.M."/>
            <person name="Nishii I."/>
            <person name="Ferris P."/>
            <person name="Kuo A."/>
            <person name="Mitros T."/>
            <person name="Fritz-Laylin L.K."/>
            <person name="Hellsten U."/>
            <person name="Chapman J."/>
            <person name="Simakov O."/>
            <person name="Rensing S.A."/>
            <person name="Terry A."/>
            <person name="Pangilinan J."/>
            <person name="Kapitonov V."/>
            <person name="Jurka J."/>
            <person name="Salamov A."/>
            <person name="Shapiro H."/>
            <person name="Schmutz J."/>
            <person name="Grimwood J."/>
            <person name="Lindquist E."/>
            <person name="Lucas S."/>
            <person name="Grigoriev I.V."/>
            <person name="Schmitt R."/>
            <person name="Kirk D."/>
            <person name="Rokhsar D.S."/>
        </authorList>
    </citation>
    <scope>NUCLEOTIDE SEQUENCE [LARGE SCALE GENOMIC DNA]</scope>
    <source>
        <strain evidence="11">f. Nagariensis / Eve</strain>
    </source>
</reference>
<dbReference type="SMART" id="SM00401">
    <property type="entry name" value="ZnF_GATA"/>
    <property type="match status" value="1"/>
</dbReference>
<dbReference type="GO" id="GO:0043565">
    <property type="term" value="F:sequence-specific DNA binding"/>
    <property type="evidence" value="ECO:0007669"/>
    <property type="project" value="InterPro"/>
</dbReference>
<name>D8TY65_VOLCA</name>
<sequence length="103" mass="11042">MRGNKRRAAAVATAANKPQPALNDAILDVANRKGVRCCVECGATSTPQWREGPMGPKTLCNACGVRRQRLLRKQQAATSGNIPTAPVAAVQARRRLLGRSMFS</sequence>
<evidence type="ECO:0000256" key="4">
    <source>
        <dbReference type="ARBA" id="ARBA00023015"/>
    </source>
</evidence>
<evidence type="ECO:0000256" key="5">
    <source>
        <dbReference type="ARBA" id="ARBA00023163"/>
    </source>
</evidence>
<evidence type="ECO:0000256" key="2">
    <source>
        <dbReference type="ARBA" id="ARBA00022771"/>
    </source>
</evidence>
<evidence type="ECO:0000259" key="9">
    <source>
        <dbReference type="PROSITE" id="PS50114"/>
    </source>
</evidence>
<dbReference type="GO" id="GO:0008270">
    <property type="term" value="F:zinc ion binding"/>
    <property type="evidence" value="ECO:0007669"/>
    <property type="project" value="UniProtKB-KW"/>
</dbReference>
<accession>D8TY65</accession>
<dbReference type="OrthoDB" id="2162994at2759"/>
<dbReference type="KEGG" id="vcn:VOLCADRAFT_117837"/>
<feature type="domain" description="GATA-type" evidence="9">
    <location>
        <begin position="32"/>
        <end position="65"/>
    </location>
</feature>
<evidence type="ECO:0000313" key="10">
    <source>
        <dbReference type="EMBL" id="EFJ47495.1"/>
    </source>
</evidence>
<dbReference type="eggNOG" id="KOG1601">
    <property type="taxonomic scope" value="Eukaryota"/>
</dbReference>
<comment type="function">
    <text evidence="7">Transcriptional regulator that specifically binds 5'-GATA-3' or 5'-GAT-3' motifs within gene promoters.</text>
</comment>
<keyword evidence="1" id="KW-0479">Metal-binding</keyword>
<organism evidence="11">
    <name type="scientific">Volvox carteri f. nagariensis</name>
    <dbReference type="NCBI Taxonomy" id="3068"/>
    <lineage>
        <taxon>Eukaryota</taxon>
        <taxon>Viridiplantae</taxon>
        <taxon>Chlorophyta</taxon>
        <taxon>core chlorophytes</taxon>
        <taxon>Chlorophyceae</taxon>
        <taxon>CS clade</taxon>
        <taxon>Chlamydomonadales</taxon>
        <taxon>Volvocaceae</taxon>
        <taxon>Volvox</taxon>
    </lineage>
</organism>
<dbReference type="PANTHER" id="PTHR47172:SF24">
    <property type="entry name" value="GATA ZINC FINGER DOMAIN-CONTAINING PROTEIN 14-RELATED"/>
    <property type="match status" value="1"/>
</dbReference>
<gene>
    <name evidence="10" type="ORF">VOLCADRAFT_117837</name>
</gene>
<dbReference type="PANTHER" id="PTHR47172">
    <property type="entry name" value="OS01G0976800 PROTEIN"/>
    <property type="match status" value="1"/>
</dbReference>
<dbReference type="Pfam" id="PF00320">
    <property type="entry name" value="GATA"/>
    <property type="match status" value="1"/>
</dbReference>
<dbReference type="PROSITE" id="PS00344">
    <property type="entry name" value="GATA_ZN_FINGER_1"/>
    <property type="match status" value="1"/>
</dbReference>
<keyword evidence="3" id="KW-0862">Zinc</keyword>
<evidence type="ECO:0000256" key="1">
    <source>
        <dbReference type="ARBA" id="ARBA00022723"/>
    </source>
</evidence>
<dbReference type="GeneID" id="9617092"/>
<dbReference type="PROSITE" id="PS50114">
    <property type="entry name" value="GATA_ZN_FINGER_2"/>
    <property type="match status" value="1"/>
</dbReference>
<dbReference type="Gene3D" id="3.30.50.10">
    <property type="entry name" value="Erythroid Transcription Factor GATA-1, subunit A"/>
    <property type="match status" value="1"/>
</dbReference>
<evidence type="ECO:0000256" key="8">
    <source>
        <dbReference type="PROSITE-ProRule" id="PRU00094"/>
    </source>
</evidence>
<keyword evidence="4" id="KW-0805">Transcription regulation</keyword>
<evidence type="ECO:0000313" key="11">
    <source>
        <dbReference type="Proteomes" id="UP000001058"/>
    </source>
</evidence>
<dbReference type="CDD" id="cd00202">
    <property type="entry name" value="ZnF_GATA"/>
    <property type="match status" value="1"/>
</dbReference>
<dbReference type="InterPro" id="IPR000679">
    <property type="entry name" value="Znf_GATA"/>
</dbReference>
<evidence type="ECO:0000256" key="7">
    <source>
        <dbReference type="ARBA" id="ARBA00037539"/>
    </source>
</evidence>
<dbReference type="SUPFAM" id="SSF57716">
    <property type="entry name" value="Glucocorticoid receptor-like (DNA-binding domain)"/>
    <property type="match status" value="1"/>
</dbReference>
<dbReference type="RefSeq" id="XP_002951319.1">
    <property type="nucleotide sequence ID" value="XM_002951273.1"/>
</dbReference>
<keyword evidence="11" id="KW-1185">Reference proteome</keyword>
<dbReference type="AlphaFoldDB" id="D8TY65"/>
<feature type="non-terminal residue" evidence="10">
    <location>
        <position position="103"/>
    </location>
</feature>
<protein>
    <recommendedName>
        <fullName evidence="9">GATA-type domain-containing protein</fullName>
    </recommendedName>
</protein>
<evidence type="ECO:0000256" key="3">
    <source>
        <dbReference type="ARBA" id="ARBA00022833"/>
    </source>
</evidence>